<reference evidence="3" key="1">
    <citation type="submission" date="2013-09" db="EMBL/GenBank/DDBJ databases">
        <title>The Genome Sequence of Anopheles culicifacies species A.</title>
        <authorList>
            <consortium name="The Broad Institute Genomics Platform"/>
            <person name="Neafsey D.E."/>
            <person name="Besansky N."/>
            <person name="Howell P."/>
            <person name="Walton C."/>
            <person name="Young S.K."/>
            <person name="Zeng Q."/>
            <person name="Gargeya S."/>
            <person name="Fitzgerald M."/>
            <person name="Haas B."/>
            <person name="Abouelleil A."/>
            <person name="Allen A.W."/>
            <person name="Alvarado L."/>
            <person name="Arachchi H.M."/>
            <person name="Berlin A.M."/>
            <person name="Chapman S.B."/>
            <person name="Gainer-Dewar J."/>
            <person name="Goldberg J."/>
            <person name="Griggs A."/>
            <person name="Gujja S."/>
            <person name="Hansen M."/>
            <person name="Howarth C."/>
            <person name="Imamovic A."/>
            <person name="Ireland A."/>
            <person name="Larimer J."/>
            <person name="McCowan C."/>
            <person name="Murphy C."/>
            <person name="Pearson M."/>
            <person name="Poon T.W."/>
            <person name="Priest M."/>
            <person name="Roberts A."/>
            <person name="Saif S."/>
            <person name="Shea T."/>
            <person name="Sisk P."/>
            <person name="Sykes S."/>
            <person name="Wortman J."/>
            <person name="Nusbaum C."/>
            <person name="Birren B."/>
        </authorList>
    </citation>
    <scope>NUCLEOTIDE SEQUENCE [LARGE SCALE GENOMIC DNA]</scope>
    <source>
        <strain evidence="3">A-37</strain>
    </source>
</reference>
<reference evidence="2" key="2">
    <citation type="submission" date="2020-05" db="UniProtKB">
        <authorList>
            <consortium name="EnsemblMetazoa"/>
        </authorList>
    </citation>
    <scope>IDENTIFICATION</scope>
    <source>
        <strain evidence="2">A-37</strain>
    </source>
</reference>
<dbReference type="Proteomes" id="UP000075883">
    <property type="component" value="Unassembled WGS sequence"/>
</dbReference>
<organism evidence="2 3">
    <name type="scientific">Anopheles culicifacies</name>
    <dbReference type="NCBI Taxonomy" id="139723"/>
    <lineage>
        <taxon>Eukaryota</taxon>
        <taxon>Metazoa</taxon>
        <taxon>Ecdysozoa</taxon>
        <taxon>Arthropoda</taxon>
        <taxon>Hexapoda</taxon>
        <taxon>Insecta</taxon>
        <taxon>Pterygota</taxon>
        <taxon>Neoptera</taxon>
        <taxon>Endopterygota</taxon>
        <taxon>Diptera</taxon>
        <taxon>Nematocera</taxon>
        <taxon>Culicoidea</taxon>
        <taxon>Culicidae</taxon>
        <taxon>Anophelinae</taxon>
        <taxon>Anopheles</taxon>
        <taxon>culicifacies species complex</taxon>
    </lineage>
</organism>
<dbReference type="AlphaFoldDB" id="A0A182M677"/>
<accession>A0A182M677</accession>
<evidence type="ECO:0000313" key="3">
    <source>
        <dbReference type="Proteomes" id="UP000075883"/>
    </source>
</evidence>
<sequence>MARCRKLRGQYAQLNGFSFACIRRCCVRCDCCRKRFPHSTQPYGPLEQPEIGIFRLGVTGTGAGTGVARVATIRTRCDTVCGRVVQLLVGGGTTTRCTTGCSCTGTSTPTTTMEEIGHAVLLEGSGLVEPGRHSHRQYASFVEIMVQGRKARRRQHGALGSGVMPLCVVVQLGLGSLVPEATGRSWRSSTAASSTTVTSTGRYGLVAGLCR</sequence>
<keyword evidence="1" id="KW-0812">Transmembrane</keyword>
<dbReference type="VEuPathDB" id="VectorBase:ACUA010479"/>
<keyword evidence="1" id="KW-1133">Transmembrane helix</keyword>
<protein>
    <submittedName>
        <fullName evidence="2">Uncharacterized protein</fullName>
    </submittedName>
</protein>
<evidence type="ECO:0000313" key="2">
    <source>
        <dbReference type="EnsemblMetazoa" id="ACUA010479-PA"/>
    </source>
</evidence>
<dbReference type="EMBL" id="AXCM01011312">
    <property type="status" value="NOT_ANNOTATED_CDS"/>
    <property type="molecule type" value="Genomic_DNA"/>
</dbReference>
<proteinExistence type="predicted"/>
<feature type="transmembrane region" description="Helical" evidence="1">
    <location>
        <begin position="158"/>
        <end position="178"/>
    </location>
</feature>
<evidence type="ECO:0000256" key="1">
    <source>
        <dbReference type="SAM" id="Phobius"/>
    </source>
</evidence>
<dbReference type="EnsemblMetazoa" id="ACUA010479-RA">
    <property type="protein sequence ID" value="ACUA010479-PA"/>
    <property type="gene ID" value="ACUA010479"/>
</dbReference>
<dbReference type="PROSITE" id="PS51257">
    <property type="entry name" value="PROKAR_LIPOPROTEIN"/>
    <property type="match status" value="1"/>
</dbReference>
<keyword evidence="1" id="KW-0472">Membrane</keyword>
<keyword evidence="3" id="KW-1185">Reference proteome</keyword>
<name>A0A182M677_9DIPT</name>